<dbReference type="EMBL" id="JAAMPC010000004">
    <property type="protein sequence ID" value="KAG2314838.1"/>
    <property type="molecule type" value="Genomic_DNA"/>
</dbReference>
<feature type="compositionally biased region" description="Basic and acidic residues" evidence="1">
    <location>
        <begin position="28"/>
        <end position="37"/>
    </location>
</feature>
<sequence>MLLSYANFQMEESTASGTSHYNSAAKEPSLRLKDRGSRSLGETELELTERRFPSVLHVRTFCKESLTSFG</sequence>
<gene>
    <name evidence="2" type="ORF">Bca52824_017960</name>
</gene>
<feature type="region of interest" description="Disordered" evidence="1">
    <location>
        <begin position="12"/>
        <end position="42"/>
    </location>
</feature>
<reference evidence="2 3" key="1">
    <citation type="submission" date="2020-02" db="EMBL/GenBank/DDBJ databases">
        <authorList>
            <person name="Ma Q."/>
            <person name="Huang Y."/>
            <person name="Song X."/>
            <person name="Pei D."/>
        </authorList>
    </citation>
    <scope>NUCLEOTIDE SEQUENCE [LARGE SCALE GENOMIC DNA]</scope>
    <source>
        <strain evidence="2">Sxm20200214</strain>
        <tissue evidence="2">Leaf</tissue>
    </source>
</reference>
<protein>
    <submittedName>
        <fullName evidence="2">Uncharacterized protein</fullName>
    </submittedName>
</protein>
<keyword evidence="3" id="KW-1185">Reference proteome</keyword>
<organism evidence="2 3">
    <name type="scientific">Brassica carinata</name>
    <name type="common">Ethiopian mustard</name>
    <name type="synonym">Abyssinian cabbage</name>
    <dbReference type="NCBI Taxonomy" id="52824"/>
    <lineage>
        <taxon>Eukaryota</taxon>
        <taxon>Viridiplantae</taxon>
        <taxon>Streptophyta</taxon>
        <taxon>Embryophyta</taxon>
        <taxon>Tracheophyta</taxon>
        <taxon>Spermatophyta</taxon>
        <taxon>Magnoliopsida</taxon>
        <taxon>eudicotyledons</taxon>
        <taxon>Gunneridae</taxon>
        <taxon>Pentapetalae</taxon>
        <taxon>rosids</taxon>
        <taxon>malvids</taxon>
        <taxon>Brassicales</taxon>
        <taxon>Brassicaceae</taxon>
        <taxon>Brassiceae</taxon>
        <taxon>Brassica</taxon>
    </lineage>
</organism>
<evidence type="ECO:0000313" key="3">
    <source>
        <dbReference type="Proteomes" id="UP000886595"/>
    </source>
</evidence>
<name>A0A8X7VN12_BRACI</name>
<dbReference type="AlphaFoldDB" id="A0A8X7VN12"/>
<dbReference type="Proteomes" id="UP000886595">
    <property type="component" value="Unassembled WGS sequence"/>
</dbReference>
<accession>A0A8X7VN12</accession>
<comment type="caution">
    <text evidence="2">The sequence shown here is derived from an EMBL/GenBank/DDBJ whole genome shotgun (WGS) entry which is preliminary data.</text>
</comment>
<evidence type="ECO:0000313" key="2">
    <source>
        <dbReference type="EMBL" id="KAG2314838.1"/>
    </source>
</evidence>
<feature type="compositionally biased region" description="Polar residues" evidence="1">
    <location>
        <begin position="12"/>
        <end position="22"/>
    </location>
</feature>
<evidence type="ECO:0000256" key="1">
    <source>
        <dbReference type="SAM" id="MobiDB-lite"/>
    </source>
</evidence>
<proteinExistence type="predicted"/>